<dbReference type="Proteomes" id="UP001367508">
    <property type="component" value="Unassembled WGS sequence"/>
</dbReference>
<evidence type="ECO:0000313" key="3">
    <source>
        <dbReference type="Proteomes" id="UP001367508"/>
    </source>
</evidence>
<name>A0AAN9QLX4_CANGL</name>
<evidence type="ECO:0000256" key="1">
    <source>
        <dbReference type="SAM" id="MobiDB-lite"/>
    </source>
</evidence>
<organism evidence="2 3">
    <name type="scientific">Canavalia gladiata</name>
    <name type="common">Sword bean</name>
    <name type="synonym">Dolichos gladiatus</name>
    <dbReference type="NCBI Taxonomy" id="3824"/>
    <lineage>
        <taxon>Eukaryota</taxon>
        <taxon>Viridiplantae</taxon>
        <taxon>Streptophyta</taxon>
        <taxon>Embryophyta</taxon>
        <taxon>Tracheophyta</taxon>
        <taxon>Spermatophyta</taxon>
        <taxon>Magnoliopsida</taxon>
        <taxon>eudicotyledons</taxon>
        <taxon>Gunneridae</taxon>
        <taxon>Pentapetalae</taxon>
        <taxon>rosids</taxon>
        <taxon>fabids</taxon>
        <taxon>Fabales</taxon>
        <taxon>Fabaceae</taxon>
        <taxon>Papilionoideae</taxon>
        <taxon>50 kb inversion clade</taxon>
        <taxon>NPAAA clade</taxon>
        <taxon>indigoferoid/millettioid clade</taxon>
        <taxon>Phaseoleae</taxon>
        <taxon>Canavalia</taxon>
    </lineage>
</organism>
<keyword evidence="3" id="KW-1185">Reference proteome</keyword>
<dbReference type="AlphaFoldDB" id="A0AAN9QLX4"/>
<sequence>MLRLVEDTARRPLSISLEEADHAHPELEYTERQHRDSPTENDSPYILPLEAYERRRQRSMGRDLQKASLWMRVYCLFFHDLKRGSLEGKDQPLGGLCPMHEEGHAKQGRLQCTQGAH</sequence>
<comment type="caution">
    <text evidence="2">The sequence shown here is derived from an EMBL/GenBank/DDBJ whole genome shotgun (WGS) entry which is preliminary data.</text>
</comment>
<reference evidence="2 3" key="1">
    <citation type="submission" date="2024-01" db="EMBL/GenBank/DDBJ databases">
        <title>The genomes of 5 underutilized Papilionoideae crops provide insights into root nodulation and disease resistanc.</title>
        <authorList>
            <person name="Jiang F."/>
        </authorList>
    </citation>
    <scope>NUCLEOTIDE SEQUENCE [LARGE SCALE GENOMIC DNA]</scope>
    <source>
        <strain evidence="2">LVBAO_FW01</strain>
        <tissue evidence="2">Leaves</tissue>
    </source>
</reference>
<evidence type="ECO:0000313" key="2">
    <source>
        <dbReference type="EMBL" id="KAK7339276.1"/>
    </source>
</evidence>
<accession>A0AAN9QLX4</accession>
<dbReference type="EMBL" id="JAYMYQ010000004">
    <property type="protein sequence ID" value="KAK7339276.1"/>
    <property type="molecule type" value="Genomic_DNA"/>
</dbReference>
<proteinExistence type="predicted"/>
<feature type="compositionally biased region" description="Basic and acidic residues" evidence="1">
    <location>
        <begin position="19"/>
        <end position="38"/>
    </location>
</feature>
<gene>
    <name evidence="2" type="ORF">VNO77_19933</name>
</gene>
<protein>
    <submittedName>
        <fullName evidence="2">Uncharacterized protein</fullName>
    </submittedName>
</protein>
<feature type="region of interest" description="Disordered" evidence="1">
    <location>
        <begin position="13"/>
        <end position="45"/>
    </location>
</feature>